<accession>A0A2N6V5J9</accession>
<proteinExistence type="predicted"/>
<dbReference type="RefSeq" id="WP_102240093.1">
    <property type="nucleotide sequence ID" value="NZ_PNHV01000001.1"/>
</dbReference>
<evidence type="ECO:0000256" key="1">
    <source>
        <dbReference type="SAM" id="Phobius"/>
    </source>
</evidence>
<dbReference type="EMBL" id="CP097095">
    <property type="protein sequence ID" value="UQF79946.1"/>
    <property type="molecule type" value="Genomic_DNA"/>
</dbReference>
<keyword evidence="1" id="KW-1133">Transmembrane helix</keyword>
<dbReference type="AlphaFoldDB" id="A0A2N6V5J9"/>
<evidence type="ECO:0000313" key="2">
    <source>
        <dbReference type="EMBL" id="UQF79946.1"/>
    </source>
</evidence>
<gene>
    <name evidence="2" type="ORF">M3I41_01335</name>
</gene>
<sequence>MEQEIPEKQPGEALKEMLARSQRISGQVPPAMQQPVPFVPPPKKVLSAKGKRKRLIFYMLALCFAIPAVSLIFSIFILGYIIAGVPGDHGINGDGWDSRAFFSIVYITPIGLVVYVISAAMLGLAAKVKE</sequence>
<protein>
    <submittedName>
        <fullName evidence="2">Uncharacterized protein</fullName>
    </submittedName>
</protein>
<reference evidence="2" key="1">
    <citation type="submission" date="2022-05" db="EMBL/GenBank/DDBJ databases">
        <title>Using nanopore sequencing to obtain complete genomes from saliva samples.</title>
        <authorList>
            <person name="Baker J.L."/>
        </authorList>
    </citation>
    <scope>NUCLEOTIDE SEQUENCE</scope>
    <source>
        <strain evidence="2">JCVI-JB-Ag32</strain>
    </source>
</reference>
<feature type="transmembrane region" description="Helical" evidence="1">
    <location>
        <begin position="103"/>
        <end position="126"/>
    </location>
</feature>
<name>A0A2N6V5J9_9ACTO</name>
<dbReference type="KEGG" id="agh:M3I41_01335"/>
<keyword evidence="1" id="KW-0812">Transmembrane</keyword>
<organism evidence="2 3">
    <name type="scientific">Actinomyces graevenitzii</name>
    <dbReference type="NCBI Taxonomy" id="55565"/>
    <lineage>
        <taxon>Bacteria</taxon>
        <taxon>Bacillati</taxon>
        <taxon>Actinomycetota</taxon>
        <taxon>Actinomycetes</taxon>
        <taxon>Actinomycetales</taxon>
        <taxon>Actinomycetaceae</taxon>
        <taxon>Actinomyces</taxon>
    </lineage>
</organism>
<keyword evidence="1" id="KW-0472">Membrane</keyword>
<evidence type="ECO:0000313" key="3">
    <source>
        <dbReference type="Proteomes" id="UP000830236"/>
    </source>
</evidence>
<dbReference type="Proteomes" id="UP000830236">
    <property type="component" value="Chromosome"/>
</dbReference>
<feature type="transmembrane region" description="Helical" evidence="1">
    <location>
        <begin position="55"/>
        <end position="83"/>
    </location>
</feature>